<dbReference type="InterPro" id="IPR036390">
    <property type="entry name" value="WH_DNA-bd_sf"/>
</dbReference>
<reference evidence="1" key="1">
    <citation type="journal article" date="2014" name="Genome Biol. Evol.">
        <title>Pangenome evidence for extensive interdomain horizontal transfer affecting lineage core and shell genes in uncultured planktonic thaumarchaeota and euryarchaeota.</title>
        <authorList>
            <person name="Deschamps P."/>
            <person name="Zivanovic Y."/>
            <person name="Moreira D."/>
            <person name="Rodriguez-Valera F."/>
            <person name="Lopez-Garcia P."/>
        </authorList>
    </citation>
    <scope>NUCLEOTIDE SEQUENCE</scope>
</reference>
<protein>
    <submittedName>
        <fullName evidence="1">Putative transcriptional regulator</fullName>
    </submittedName>
</protein>
<dbReference type="EMBL" id="KF900850">
    <property type="protein sequence ID" value="AIF09051.1"/>
    <property type="molecule type" value="Genomic_DNA"/>
</dbReference>
<sequence>MARGYDENDVKFRLIKLLHSSKSGISGVQVSEKLGINRVTMSKYLNKFAAEGTITQENIGNLNLWFVDEDIEQLNFPDDYFLVQEKFTSHIIDCMEKPVYNLIKNCINSNAKLAKIITEVILPTIPQIQKLFNDGKIGKSEQQLMTGIISNSIQMITHHSAHSESGKNIIILSADSESLLFSEAAGAAFRSQKWNVFSVGDMSSSIDVLFDLELRKLLSKTWKLKEGLMMILVFSQTEEGLKFISDSFYSVKEKSENNLFIILSGKTGKKVKIKADLFASKLEDILQWSNTKHENI</sequence>
<dbReference type="SUPFAM" id="SSF46785">
    <property type="entry name" value="Winged helix' DNA-binding domain"/>
    <property type="match status" value="1"/>
</dbReference>
<organism evidence="1">
    <name type="scientific">uncultured marine thaumarchaeote KM3_34_C02</name>
    <dbReference type="NCBI Taxonomy" id="1456129"/>
    <lineage>
        <taxon>Archaea</taxon>
        <taxon>Nitrososphaerota</taxon>
        <taxon>environmental samples</taxon>
    </lineage>
</organism>
<name>A0A075GYQ8_9ARCH</name>
<proteinExistence type="predicted"/>
<accession>A0A075GYQ8</accession>
<dbReference type="AlphaFoldDB" id="A0A075GYQ8"/>
<evidence type="ECO:0000313" key="1">
    <source>
        <dbReference type="EMBL" id="AIF09051.1"/>
    </source>
</evidence>